<proteinExistence type="predicted"/>
<dbReference type="AlphaFoldDB" id="A0A6C0HBS9"/>
<dbReference type="EMBL" id="MN739922">
    <property type="protein sequence ID" value="QHT77837.1"/>
    <property type="molecule type" value="Genomic_DNA"/>
</dbReference>
<sequence length="117" mass="14042">MRIKLSEKYQTEREDICNKLINILQLGEDNTFLLCDLDNDIEKQNQILGMKEEIQKCFACSTISSFKPNFDCKRPYLNIVRSILRKQNYNIEINDYCIKYENGLIRKTMKYKIFRNN</sequence>
<reference evidence="1" key="1">
    <citation type="journal article" date="2020" name="Nature">
        <title>Giant virus diversity and host interactions through global metagenomics.</title>
        <authorList>
            <person name="Schulz F."/>
            <person name="Roux S."/>
            <person name="Paez-Espino D."/>
            <person name="Jungbluth S."/>
            <person name="Walsh D.A."/>
            <person name="Denef V.J."/>
            <person name="McMahon K.D."/>
            <person name="Konstantinidis K.T."/>
            <person name="Eloe-Fadrosh E.A."/>
            <person name="Kyrpides N.C."/>
            <person name="Woyke T."/>
        </authorList>
    </citation>
    <scope>NUCLEOTIDE SEQUENCE</scope>
    <source>
        <strain evidence="1">GVMAG-M-3300023179-90</strain>
    </source>
</reference>
<name>A0A6C0HBS9_9ZZZZ</name>
<evidence type="ECO:0000313" key="1">
    <source>
        <dbReference type="EMBL" id="QHT77837.1"/>
    </source>
</evidence>
<organism evidence="1">
    <name type="scientific">viral metagenome</name>
    <dbReference type="NCBI Taxonomy" id="1070528"/>
    <lineage>
        <taxon>unclassified sequences</taxon>
        <taxon>metagenomes</taxon>
        <taxon>organismal metagenomes</taxon>
    </lineage>
</organism>
<protein>
    <submittedName>
        <fullName evidence="1">Uncharacterized protein</fullName>
    </submittedName>
</protein>
<accession>A0A6C0HBS9</accession>